<keyword evidence="1" id="KW-1133">Transmembrane helix</keyword>
<keyword evidence="1" id="KW-0472">Membrane</keyword>
<keyword evidence="1" id="KW-0812">Transmembrane</keyword>
<accession>A0A2V5I0S1</accession>
<dbReference type="EMBL" id="KZ825517">
    <property type="protein sequence ID" value="PYI30335.1"/>
    <property type="molecule type" value="Genomic_DNA"/>
</dbReference>
<dbReference type="AlphaFoldDB" id="A0A2V5I0S1"/>
<dbReference type="Proteomes" id="UP000248817">
    <property type="component" value="Unassembled WGS sequence"/>
</dbReference>
<organism evidence="2 3">
    <name type="scientific">Aspergillus indologenus CBS 114.80</name>
    <dbReference type="NCBI Taxonomy" id="1450541"/>
    <lineage>
        <taxon>Eukaryota</taxon>
        <taxon>Fungi</taxon>
        <taxon>Dikarya</taxon>
        <taxon>Ascomycota</taxon>
        <taxon>Pezizomycotina</taxon>
        <taxon>Eurotiomycetes</taxon>
        <taxon>Eurotiomycetidae</taxon>
        <taxon>Eurotiales</taxon>
        <taxon>Aspergillaceae</taxon>
        <taxon>Aspergillus</taxon>
        <taxon>Aspergillus subgen. Circumdati</taxon>
    </lineage>
</organism>
<evidence type="ECO:0000313" key="2">
    <source>
        <dbReference type="EMBL" id="PYI30335.1"/>
    </source>
</evidence>
<keyword evidence="3" id="KW-1185">Reference proteome</keyword>
<evidence type="ECO:0000313" key="3">
    <source>
        <dbReference type="Proteomes" id="UP000248817"/>
    </source>
</evidence>
<name>A0A2V5I0S1_9EURO</name>
<reference evidence="2 3" key="1">
    <citation type="submission" date="2018-02" db="EMBL/GenBank/DDBJ databases">
        <title>The genomes of Aspergillus section Nigri reveals drivers in fungal speciation.</title>
        <authorList>
            <consortium name="DOE Joint Genome Institute"/>
            <person name="Vesth T.C."/>
            <person name="Nybo J."/>
            <person name="Theobald S."/>
            <person name="Brandl J."/>
            <person name="Frisvad J.C."/>
            <person name="Nielsen K.F."/>
            <person name="Lyhne E.K."/>
            <person name="Kogle M.E."/>
            <person name="Kuo A."/>
            <person name="Riley R."/>
            <person name="Clum A."/>
            <person name="Nolan M."/>
            <person name="Lipzen A."/>
            <person name="Salamov A."/>
            <person name="Henrissat B."/>
            <person name="Wiebenga A."/>
            <person name="De vries R.P."/>
            <person name="Grigoriev I.V."/>
            <person name="Mortensen U.H."/>
            <person name="Andersen M.R."/>
            <person name="Baker S.E."/>
        </authorList>
    </citation>
    <scope>NUCLEOTIDE SEQUENCE [LARGE SCALE GENOMIC DNA]</scope>
    <source>
        <strain evidence="2 3">CBS 114.80</strain>
    </source>
</reference>
<evidence type="ECO:0000256" key="1">
    <source>
        <dbReference type="SAM" id="Phobius"/>
    </source>
</evidence>
<proteinExistence type="predicted"/>
<sequence>MPCPPPLSLSPFAFSLMLCSAHQSFYIRLAHGTLLWGIRFDLSLVRLFCYCYFFFISIPISLIGFDTCTTTTY</sequence>
<gene>
    <name evidence="2" type="ORF">BP00DRAFT_426648</name>
</gene>
<feature type="transmembrane region" description="Helical" evidence="1">
    <location>
        <begin position="45"/>
        <end position="65"/>
    </location>
</feature>
<protein>
    <submittedName>
        <fullName evidence="2">Uncharacterized protein</fullName>
    </submittedName>
</protein>